<evidence type="ECO:0000256" key="1">
    <source>
        <dbReference type="ARBA" id="ARBA00004727"/>
    </source>
</evidence>
<dbReference type="Gene3D" id="3.40.1190.20">
    <property type="match status" value="1"/>
</dbReference>
<comment type="function">
    <text evidence="8">May play an important role in maintaining the flux of carbon towards starch formation.</text>
</comment>
<evidence type="ECO:0000313" key="14">
    <source>
        <dbReference type="Proteomes" id="UP000002051"/>
    </source>
</evidence>
<dbReference type="GO" id="GO:0008865">
    <property type="term" value="F:fructokinase activity"/>
    <property type="evidence" value="ECO:0000318"/>
    <property type="project" value="GO_Central"/>
</dbReference>
<dbReference type="CDD" id="cd01167">
    <property type="entry name" value="bac_FRK"/>
    <property type="match status" value="1"/>
</dbReference>
<comment type="similarity">
    <text evidence="2">Belongs to the carbohydrate kinase PfkB family.</text>
</comment>
<dbReference type="PANTHER" id="PTHR43085">
    <property type="entry name" value="HEXOKINASE FAMILY MEMBER"/>
    <property type="match status" value="1"/>
</dbReference>
<dbReference type="AlphaFoldDB" id="G7L1F5"/>
<keyword evidence="14" id="KW-1185">Reference proteome</keyword>
<dbReference type="Proteomes" id="UP000002051">
    <property type="component" value="Unassembled WGS sequence"/>
</dbReference>
<dbReference type="EMBL" id="CM001223">
    <property type="protein sequence ID" value="AES80024.1"/>
    <property type="molecule type" value="Genomic_DNA"/>
</dbReference>
<dbReference type="STRING" id="3880.G7L1F5"/>
<dbReference type="InterPro" id="IPR050306">
    <property type="entry name" value="PfkB_Carbo_kinase"/>
</dbReference>
<evidence type="ECO:0000256" key="6">
    <source>
        <dbReference type="ARBA" id="ARBA00022840"/>
    </source>
</evidence>
<dbReference type="PANTHER" id="PTHR43085:SF60">
    <property type="entry name" value="PFKB FAMILY CARBOHYDRATE KINASE"/>
    <property type="match status" value="1"/>
</dbReference>
<keyword evidence="6" id="KW-0067">ATP-binding</keyword>
<name>G7L1F5_MEDTR</name>
<dbReference type="KEGG" id="mtr:11432101"/>
<dbReference type="GO" id="GO:0005829">
    <property type="term" value="C:cytosol"/>
    <property type="evidence" value="ECO:0000318"/>
    <property type="project" value="GO_Central"/>
</dbReference>
<dbReference type="eggNOG" id="KOG2855">
    <property type="taxonomic scope" value="Eukaryota"/>
</dbReference>
<dbReference type="Pfam" id="PF00294">
    <property type="entry name" value="PfkB"/>
    <property type="match status" value="1"/>
</dbReference>
<dbReference type="InterPro" id="IPR002173">
    <property type="entry name" value="Carboh/pur_kinase_PfkB_CS"/>
</dbReference>
<dbReference type="EC" id="2.7.1.4" evidence="9"/>
<evidence type="ECO:0000256" key="4">
    <source>
        <dbReference type="ARBA" id="ARBA00022741"/>
    </source>
</evidence>
<evidence type="ECO:0000256" key="3">
    <source>
        <dbReference type="ARBA" id="ARBA00022679"/>
    </source>
</evidence>
<keyword evidence="7" id="KW-0119">Carbohydrate metabolism</keyword>
<comment type="pathway">
    <text evidence="1">Glycan biosynthesis; starch biosynthesis.</text>
</comment>
<dbReference type="PROSITE" id="PS00584">
    <property type="entry name" value="PFKB_KINASES_2"/>
    <property type="match status" value="1"/>
</dbReference>
<dbReference type="GO" id="GO:0006000">
    <property type="term" value="P:fructose metabolic process"/>
    <property type="evidence" value="ECO:0000318"/>
    <property type="project" value="GO_Central"/>
</dbReference>
<keyword evidence="4" id="KW-0547">Nucleotide-binding</keyword>
<keyword evidence="3" id="KW-0808">Transferase</keyword>
<proteinExistence type="inferred from homology"/>
<feature type="domain" description="Carbohydrate kinase PfkB" evidence="11">
    <location>
        <begin position="41"/>
        <end position="350"/>
    </location>
</feature>
<evidence type="ECO:0000256" key="8">
    <source>
        <dbReference type="ARBA" id="ARBA00037195"/>
    </source>
</evidence>
<protein>
    <recommendedName>
        <fullName evidence="9">fructokinase</fullName>
        <ecNumber evidence="9">2.7.1.4</ecNumber>
    </recommendedName>
</protein>
<evidence type="ECO:0000313" key="12">
    <source>
        <dbReference type="EMBL" id="AES80024.1"/>
    </source>
</evidence>
<evidence type="ECO:0000256" key="10">
    <source>
        <dbReference type="ARBA" id="ARBA00048451"/>
    </source>
</evidence>
<reference evidence="12 13" key="1">
    <citation type="journal article" date="2011" name="Nature">
        <title>The Medicago genome provides insight into the evolution of rhizobial symbioses.</title>
        <authorList>
            <person name="Young N.D."/>
            <person name="Debelle F."/>
            <person name="Oldroyd G.E."/>
            <person name="Geurts R."/>
            <person name="Cannon S.B."/>
            <person name="Udvardi M.K."/>
            <person name="Benedito V.A."/>
            <person name="Mayer K.F."/>
            <person name="Gouzy J."/>
            <person name="Schoof H."/>
            <person name="Van de Peer Y."/>
            <person name="Proost S."/>
            <person name="Cook D.R."/>
            <person name="Meyers B.C."/>
            <person name="Spannagl M."/>
            <person name="Cheung F."/>
            <person name="De Mita S."/>
            <person name="Krishnakumar V."/>
            <person name="Gundlach H."/>
            <person name="Zhou S."/>
            <person name="Mudge J."/>
            <person name="Bharti A.K."/>
            <person name="Murray J.D."/>
            <person name="Naoumkina M.A."/>
            <person name="Rosen B."/>
            <person name="Silverstein K.A."/>
            <person name="Tang H."/>
            <person name="Rombauts S."/>
            <person name="Zhao P.X."/>
            <person name="Zhou P."/>
            <person name="Barbe V."/>
            <person name="Bardou P."/>
            <person name="Bechner M."/>
            <person name="Bellec A."/>
            <person name="Berger A."/>
            <person name="Berges H."/>
            <person name="Bidwell S."/>
            <person name="Bisseling T."/>
            <person name="Choisne N."/>
            <person name="Couloux A."/>
            <person name="Denny R."/>
            <person name="Deshpande S."/>
            <person name="Dai X."/>
            <person name="Doyle J.J."/>
            <person name="Dudez A.M."/>
            <person name="Farmer A.D."/>
            <person name="Fouteau S."/>
            <person name="Franken C."/>
            <person name="Gibelin C."/>
            <person name="Gish J."/>
            <person name="Goldstein S."/>
            <person name="Gonzalez A.J."/>
            <person name="Green P.J."/>
            <person name="Hallab A."/>
            <person name="Hartog M."/>
            <person name="Hua A."/>
            <person name="Humphray S.J."/>
            <person name="Jeong D.H."/>
            <person name="Jing Y."/>
            <person name="Jocker A."/>
            <person name="Kenton S.M."/>
            <person name="Kim D.J."/>
            <person name="Klee K."/>
            <person name="Lai H."/>
            <person name="Lang C."/>
            <person name="Lin S."/>
            <person name="Macmil S.L."/>
            <person name="Magdelenat G."/>
            <person name="Matthews L."/>
            <person name="McCorrison J."/>
            <person name="Monaghan E.L."/>
            <person name="Mun J.H."/>
            <person name="Najar F.Z."/>
            <person name="Nicholson C."/>
            <person name="Noirot C."/>
            <person name="O'Bleness M."/>
            <person name="Paule C.R."/>
            <person name="Poulain J."/>
            <person name="Prion F."/>
            <person name="Qin B."/>
            <person name="Qu C."/>
            <person name="Retzel E.F."/>
            <person name="Riddle C."/>
            <person name="Sallet E."/>
            <person name="Samain S."/>
            <person name="Samson N."/>
            <person name="Sanders I."/>
            <person name="Saurat O."/>
            <person name="Scarpelli C."/>
            <person name="Schiex T."/>
            <person name="Segurens B."/>
            <person name="Severin A.J."/>
            <person name="Sherrier D.J."/>
            <person name="Shi R."/>
            <person name="Sims S."/>
            <person name="Singer S.R."/>
            <person name="Sinharoy S."/>
            <person name="Sterck L."/>
            <person name="Viollet A."/>
            <person name="Wang B.B."/>
            <person name="Wang K."/>
            <person name="Wang M."/>
            <person name="Wang X."/>
            <person name="Warfsmann J."/>
            <person name="Weissenbach J."/>
            <person name="White D.D."/>
            <person name="White J.D."/>
            <person name="Wiley G.B."/>
            <person name="Wincker P."/>
            <person name="Xing Y."/>
            <person name="Yang L."/>
            <person name="Yao Z."/>
            <person name="Ying F."/>
            <person name="Zhai J."/>
            <person name="Zhou L."/>
            <person name="Zuber A."/>
            <person name="Denarie J."/>
            <person name="Dixon R.A."/>
            <person name="May G.D."/>
            <person name="Schwartz D.C."/>
            <person name="Rogers J."/>
            <person name="Quetier F."/>
            <person name="Town C.D."/>
            <person name="Roe B.A."/>
        </authorList>
    </citation>
    <scope>NUCLEOTIDE SEQUENCE [LARGE SCALE GENOMIC DNA]</scope>
    <source>
        <strain evidence="12">A17</strain>
        <strain evidence="13">cv. Jemalong A17</strain>
    </source>
</reference>
<dbReference type="OMA" id="DFANACG"/>
<organism evidence="12 14">
    <name type="scientific">Medicago truncatula</name>
    <name type="common">Barrel medic</name>
    <name type="synonym">Medicago tribuloides</name>
    <dbReference type="NCBI Taxonomy" id="3880"/>
    <lineage>
        <taxon>Eukaryota</taxon>
        <taxon>Viridiplantae</taxon>
        <taxon>Streptophyta</taxon>
        <taxon>Embryophyta</taxon>
        <taxon>Tracheophyta</taxon>
        <taxon>Spermatophyta</taxon>
        <taxon>Magnoliopsida</taxon>
        <taxon>eudicotyledons</taxon>
        <taxon>Gunneridae</taxon>
        <taxon>Pentapetalae</taxon>
        <taxon>rosids</taxon>
        <taxon>fabids</taxon>
        <taxon>Fabales</taxon>
        <taxon>Fabaceae</taxon>
        <taxon>Papilionoideae</taxon>
        <taxon>50 kb inversion clade</taxon>
        <taxon>NPAAA clade</taxon>
        <taxon>Hologalegina</taxon>
        <taxon>IRL clade</taxon>
        <taxon>Trifolieae</taxon>
        <taxon>Medicago</taxon>
    </lineage>
</organism>
<evidence type="ECO:0000256" key="7">
    <source>
        <dbReference type="ARBA" id="ARBA00023277"/>
    </source>
</evidence>
<dbReference type="HOGENOM" id="CLU_027634_6_1_1"/>
<accession>G7L1F5</accession>
<dbReference type="FunFam" id="3.40.1190.20:FF:000005">
    <property type="entry name" value="Probable fructokinase-2"/>
    <property type="match status" value="1"/>
</dbReference>
<dbReference type="EnsemblPlants" id="AES80024">
    <property type="protein sequence ID" value="AES80024"/>
    <property type="gene ID" value="MTR_7g075860"/>
</dbReference>
<dbReference type="OrthoDB" id="415590at2759"/>
<keyword evidence="5 12" id="KW-0418">Kinase</keyword>
<evidence type="ECO:0000256" key="9">
    <source>
        <dbReference type="ARBA" id="ARBA00038887"/>
    </source>
</evidence>
<evidence type="ECO:0000313" key="13">
    <source>
        <dbReference type="EnsemblPlants" id="AES80024"/>
    </source>
</evidence>
<gene>
    <name evidence="13" type="primary">11432101</name>
    <name evidence="12" type="ordered locus">MTR_7g075860</name>
</gene>
<reference evidence="13" key="3">
    <citation type="submission" date="2015-04" db="UniProtKB">
        <authorList>
            <consortium name="EnsemblPlants"/>
        </authorList>
    </citation>
    <scope>IDENTIFICATION</scope>
    <source>
        <strain evidence="13">cv. Jemalong A17</strain>
    </source>
</reference>
<evidence type="ECO:0000256" key="2">
    <source>
        <dbReference type="ARBA" id="ARBA00010688"/>
    </source>
</evidence>
<evidence type="ECO:0000256" key="5">
    <source>
        <dbReference type="ARBA" id="ARBA00022777"/>
    </source>
</evidence>
<reference evidence="12 13" key="2">
    <citation type="journal article" date="2014" name="BMC Genomics">
        <title>An improved genome release (version Mt4.0) for the model legume Medicago truncatula.</title>
        <authorList>
            <person name="Tang H."/>
            <person name="Krishnakumar V."/>
            <person name="Bidwell S."/>
            <person name="Rosen B."/>
            <person name="Chan A."/>
            <person name="Zhou S."/>
            <person name="Gentzbittel L."/>
            <person name="Childs K.L."/>
            <person name="Yandell M."/>
            <person name="Gundlach H."/>
            <person name="Mayer K.F."/>
            <person name="Schwartz D.C."/>
            <person name="Town C.D."/>
        </authorList>
    </citation>
    <scope>GENOME REANNOTATION</scope>
    <source>
        <strain evidence="13">cv. Jemalong A17</strain>
    </source>
</reference>
<comment type="catalytic activity">
    <reaction evidence="10">
        <text>D-fructose + ATP = D-fructose 6-phosphate + ADP + H(+)</text>
        <dbReference type="Rhea" id="RHEA:16125"/>
        <dbReference type="ChEBI" id="CHEBI:15378"/>
        <dbReference type="ChEBI" id="CHEBI:30616"/>
        <dbReference type="ChEBI" id="CHEBI:37721"/>
        <dbReference type="ChEBI" id="CHEBI:61527"/>
        <dbReference type="ChEBI" id="CHEBI:456216"/>
        <dbReference type="EC" id="2.7.1.4"/>
    </reaction>
</comment>
<dbReference type="PaxDb" id="3880-AES80024"/>
<evidence type="ECO:0000259" key="11">
    <source>
        <dbReference type="Pfam" id="PF00294"/>
    </source>
</evidence>
<dbReference type="InterPro" id="IPR029056">
    <property type="entry name" value="Ribokinase-like"/>
</dbReference>
<dbReference type="InterPro" id="IPR011611">
    <property type="entry name" value="PfkB_dom"/>
</dbReference>
<dbReference type="GO" id="GO:0005524">
    <property type="term" value="F:ATP binding"/>
    <property type="evidence" value="ECO:0007669"/>
    <property type="project" value="UniProtKB-KW"/>
</dbReference>
<sequence>MTGCCFHVTFDRLHRGSLRRLTSSSSLGSSKHGRKICKGPLVVCFGEMMINLVPTIDGVSLSDAEAYKKSPAGATAIVSVAISRLGGSSAFIGKVGNDEFGHMLSDILKQNGVDNSGLLFDEHARTALAFHSLKNSDDGKPEFMFYRNPSADILFRSEEIDKSLIKKATIFHYGSVSLIKEPSRSTHIEAINYAKMCGSILSYAPNLTVPLWPSTEAAREGIMSIWNYADVIKVSVEEIRILTEGNDPYDDKMIMKKLFHHNLKLLLVTEGIKGCRYYTKDFKGWVYGFEVEAIDTTGAGDSFVGGFLSILSAHKHIYKDEKILREALDFANACGAATVTGRGAIPSLPTKSSVLRVMLTY</sequence>
<dbReference type="SUPFAM" id="SSF53613">
    <property type="entry name" value="Ribokinase-like"/>
    <property type="match status" value="1"/>
</dbReference>